<name>A0A7N0U7Z3_KALFE</name>
<sequence length="194" mass="21466">MYPINLQNFWPRFRPFTINSTFFSEKLPETLYDIATSGFNLIAAVSVNILTTTESTSSSADKIDFTRDMQPPNIIRDGEAGEIRKRELQDKYSFSSRSLCDGEEDDFSGGIGGGELNIDGRRRPFSVGEDDRAEVTMKEFGPNQPIRTQILVYLVQCEAQALAQNQAGILAASSACACLLFTPLNECKTALMSL</sequence>
<organism evidence="1 2">
    <name type="scientific">Kalanchoe fedtschenkoi</name>
    <name type="common">Lavender scallops</name>
    <name type="synonym">South American air plant</name>
    <dbReference type="NCBI Taxonomy" id="63787"/>
    <lineage>
        <taxon>Eukaryota</taxon>
        <taxon>Viridiplantae</taxon>
        <taxon>Streptophyta</taxon>
        <taxon>Embryophyta</taxon>
        <taxon>Tracheophyta</taxon>
        <taxon>Spermatophyta</taxon>
        <taxon>Magnoliopsida</taxon>
        <taxon>eudicotyledons</taxon>
        <taxon>Gunneridae</taxon>
        <taxon>Pentapetalae</taxon>
        <taxon>Saxifragales</taxon>
        <taxon>Crassulaceae</taxon>
        <taxon>Kalanchoe</taxon>
    </lineage>
</organism>
<accession>A0A7N0U7Z3</accession>
<protein>
    <submittedName>
        <fullName evidence="1">Uncharacterized protein</fullName>
    </submittedName>
</protein>
<proteinExistence type="predicted"/>
<reference evidence="1" key="1">
    <citation type="submission" date="2021-01" db="UniProtKB">
        <authorList>
            <consortium name="EnsemblPlants"/>
        </authorList>
    </citation>
    <scope>IDENTIFICATION</scope>
</reference>
<keyword evidence="2" id="KW-1185">Reference proteome</keyword>
<evidence type="ECO:0000313" key="1">
    <source>
        <dbReference type="EnsemblPlants" id="Kaladp0056s0052.1.v1.1"/>
    </source>
</evidence>
<dbReference type="Gramene" id="Kaladp0056s0052.1.v1.1">
    <property type="protein sequence ID" value="Kaladp0056s0052.1.v1.1"/>
    <property type="gene ID" value="Kaladp0056s0052.v1.1"/>
</dbReference>
<dbReference type="EnsemblPlants" id="Kaladp0056s0052.1.v1.1">
    <property type="protein sequence ID" value="Kaladp0056s0052.1.v1.1"/>
    <property type="gene ID" value="Kaladp0056s0052.v1.1"/>
</dbReference>
<dbReference type="Proteomes" id="UP000594263">
    <property type="component" value="Unplaced"/>
</dbReference>
<evidence type="ECO:0000313" key="2">
    <source>
        <dbReference type="Proteomes" id="UP000594263"/>
    </source>
</evidence>
<dbReference type="AlphaFoldDB" id="A0A7N0U7Z3"/>